<evidence type="ECO:0000313" key="9">
    <source>
        <dbReference type="EMBL" id="GAY31707.1"/>
    </source>
</evidence>
<dbReference type="PANTHER" id="PTHR32227">
    <property type="entry name" value="GLUCAN ENDO-1,3-BETA-GLUCOSIDASE BG1-RELATED-RELATED"/>
    <property type="match status" value="1"/>
</dbReference>
<comment type="similarity">
    <text evidence="2 6">Belongs to the glycosyl hydrolase 17 family.</text>
</comment>
<dbReference type="InterPro" id="IPR017853">
    <property type="entry name" value="GH"/>
</dbReference>
<dbReference type="STRING" id="55188.A0A2H5MVP8"/>
<protein>
    <recommendedName>
        <fullName evidence="3">glucan endo-1,3-beta-D-glucosidase</fullName>
        <ecNumber evidence="3">3.2.1.39</ecNumber>
    </recommendedName>
</protein>
<dbReference type="EMBL" id="BDQV01006265">
    <property type="protein sequence ID" value="GAY31707.1"/>
    <property type="molecule type" value="Genomic_DNA"/>
</dbReference>
<sequence>MAKFFNSPNTPSMASVIILLLGMLIATLDTTSAQIGVCYGMLGDNLPSKPDVIALYNQNNIRRMRLYDPNKEALEALRGSNIEVMLGVPNDFDLLRRIASNQAEANTWVQDNVQNFVNNVKFKYIAVGNEAKPGDDFAQYLVPAMRNIQNAINGANLGSQIKVSTAIAFGALDKSSPPSAGSFNQDYRPILDPLITFLNENNSPLLVNLYPYFAIVGDRQISLDYALFRSQQPVVSDPPLSYQNLFDAQLDATYAALEKAGGGSLDIVISESGWPTAGGDGALTNVDNARTYNNNLIQHVKQGSPKKPRPIETYIFAMFDEKDKKGDEIERHWGLFSPDKQTKYQVNFN</sequence>
<keyword evidence="4 7" id="KW-0378">Hydrolase</keyword>
<dbReference type="GO" id="GO:0005975">
    <property type="term" value="P:carbohydrate metabolic process"/>
    <property type="evidence" value="ECO:0007669"/>
    <property type="project" value="InterPro"/>
</dbReference>
<accession>A0A2H5MVP8</accession>
<organism evidence="9 10">
    <name type="scientific">Citrus unshiu</name>
    <name type="common">Satsuma mandarin</name>
    <name type="synonym">Citrus nobilis var. unshiu</name>
    <dbReference type="NCBI Taxonomy" id="55188"/>
    <lineage>
        <taxon>Eukaryota</taxon>
        <taxon>Viridiplantae</taxon>
        <taxon>Streptophyta</taxon>
        <taxon>Embryophyta</taxon>
        <taxon>Tracheophyta</taxon>
        <taxon>Spermatophyta</taxon>
        <taxon>Magnoliopsida</taxon>
        <taxon>eudicotyledons</taxon>
        <taxon>Gunneridae</taxon>
        <taxon>Pentapetalae</taxon>
        <taxon>rosids</taxon>
        <taxon>malvids</taxon>
        <taxon>Sapindales</taxon>
        <taxon>Rutaceae</taxon>
        <taxon>Aurantioideae</taxon>
        <taxon>Citrus</taxon>
    </lineage>
</organism>
<feature type="signal peptide" evidence="8">
    <location>
        <begin position="1"/>
        <end position="33"/>
    </location>
</feature>
<dbReference type="GO" id="GO:0042973">
    <property type="term" value="F:glucan endo-1,3-beta-D-glucosidase activity"/>
    <property type="evidence" value="ECO:0007669"/>
    <property type="project" value="UniProtKB-EC"/>
</dbReference>
<dbReference type="Pfam" id="PF00332">
    <property type="entry name" value="Glyco_hydro_17"/>
    <property type="match status" value="1"/>
</dbReference>
<evidence type="ECO:0000256" key="1">
    <source>
        <dbReference type="ARBA" id="ARBA00000382"/>
    </source>
</evidence>
<feature type="chain" id="PRO_5014135720" description="glucan endo-1,3-beta-D-glucosidase" evidence="8">
    <location>
        <begin position="34"/>
        <end position="349"/>
    </location>
</feature>
<gene>
    <name evidence="9" type="ORF">CUMW_286180</name>
</gene>
<comment type="caution">
    <text evidence="9">The sequence shown here is derived from an EMBL/GenBank/DDBJ whole genome shotgun (WGS) entry which is preliminary data.</text>
</comment>
<evidence type="ECO:0000256" key="7">
    <source>
        <dbReference type="RuleBase" id="RU004336"/>
    </source>
</evidence>
<evidence type="ECO:0000256" key="6">
    <source>
        <dbReference type="RuleBase" id="RU004335"/>
    </source>
</evidence>
<proteinExistence type="inferred from homology"/>
<dbReference type="InterPro" id="IPR000490">
    <property type="entry name" value="Glyco_hydro_17"/>
</dbReference>
<keyword evidence="8" id="KW-0732">Signal</keyword>
<reference evidence="9 10" key="1">
    <citation type="journal article" date="2017" name="Front. Genet.">
        <title>Draft sequencing of the heterozygous diploid genome of Satsuma (Citrus unshiu Marc.) using a hybrid assembly approach.</title>
        <authorList>
            <person name="Shimizu T."/>
            <person name="Tanizawa Y."/>
            <person name="Mochizuki T."/>
            <person name="Nagasaki H."/>
            <person name="Yoshioka T."/>
            <person name="Toyoda A."/>
            <person name="Fujiyama A."/>
            <person name="Kaminuma E."/>
            <person name="Nakamura Y."/>
        </authorList>
    </citation>
    <scope>NUCLEOTIDE SEQUENCE [LARGE SCALE GENOMIC DNA]</scope>
    <source>
        <strain evidence="10">cv. Miyagawa wase</strain>
    </source>
</reference>
<name>A0A2H5MVP8_CITUN</name>
<comment type="catalytic activity">
    <reaction evidence="1">
        <text>Hydrolysis of (1-&gt;3)-beta-D-glucosidic linkages in (1-&gt;3)-beta-D-glucans.</text>
        <dbReference type="EC" id="3.2.1.39"/>
    </reaction>
</comment>
<evidence type="ECO:0000256" key="8">
    <source>
        <dbReference type="SAM" id="SignalP"/>
    </source>
</evidence>
<dbReference type="FunFam" id="3.20.20.80:FF:000010">
    <property type="entry name" value="glucan endo-1,3-beta-glucosidase, basic"/>
    <property type="match status" value="1"/>
</dbReference>
<dbReference type="SUPFAM" id="SSF51445">
    <property type="entry name" value="(Trans)glycosidases"/>
    <property type="match status" value="1"/>
</dbReference>
<keyword evidence="5 7" id="KW-0326">Glycosidase</keyword>
<dbReference type="Gene3D" id="3.20.20.80">
    <property type="entry name" value="Glycosidases"/>
    <property type="match status" value="1"/>
</dbReference>
<evidence type="ECO:0000256" key="2">
    <source>
        <dbReference type="ARBA" id="ARBA00008773"/>
    </source>
</evidence>
<dbReference type="EC" id="3.2.1.39" evidence="3"/>
<evidence type="ECO:0000256" key="5">
    <source>
        <dbReference type="ARBA" id="ARBA00023295"/>
    </source>
</evidence>
<dbReference type="PROSITE" id="PS00587">
    <property type="entry name" value="GLYCOSYL_HYDROL_F17"/>
    <property type="match status" value="1"/>
</dbReference>
<keyword evidence="10" id="KW-1185">Reference proteome</keyword>
<evidence type="ECO:0000256" key="4">
    <source>
        <dbReference type="ARBA" id="ARBA00022801"/>
    </source>
</evidence>
<dbReference type="InterPro" id="IPR044965">
    <property type="entry name" value="Glyco_hydro_17_plant"/>
</dbReference>
<evidence type="ECO:0000313" key="10">
    <source>
        <dbReference type="Proteomes" id="UP000236630"/>
    </source>
</evidence>
<evidence type="ECO:0000256" key="3">
    <source>
        <dbReference type="ARBA" id="ARBA00012780"/>
    </source>
</evidence>
<dbReference type="Proteomes" id="UP000236630">
    <property type="component" value="Unassembled WGS sequence"/>
</dbReference>
<dbReference type="AlphaFoldDB" id="A0A2H5MVP8"/>